<feature type="domain" description="Peptidase A1" evidence="12">
    <location>
        <begin position="41"/>
        <end position="563"/>
    </location>
</feature>
<organism evidence="13 14">
    <name type="scientific">Cryptosporidium ubiquitum</name>
    <dbReference type="NCBI Taxonomy" id="857276"/>
    <lineage>
        <taxon>Eukaryota</taxon>
        <taxon>Sar</taxon>
        <taxon>Alveolata</taxon>
        <taxon>Apicomplexa</taxon>
        <taxon>Conoidasida</taxon>
        <taxon>Coccidia</taxon>
        <taxon>Eucoccidiorida</taxon>
        <taxon>Eimeriorina</taxon>
        <taxon>Cryptosporidiidae</taxon>
        <taxon>Cryptosporidium</taxon>
    </lineage>
</organism>
<comment type="subcellular location">
    <subcellularLocation>
        <location evidence="9">Endomembrane system</location>
        <topology evidence="9">Single-pass type I membrane protein</topology>
    </subcellularLocation>
</comment>
<dbReference type="GeneID" id="39977157"/>
<dbReference type="PROSITE" id="PS51767">
    <property type="entry name" value="PEPTIDASE_A1"/>
    <property type="match status" value="1"/>
</dbReference>
<dbReference type="PANTHER" id="PTHR13683:SF375">
    <property type="entry name" value="PEPTIDASE A1 DOMAIN-CONTAINING PROTEIN"/>
    <property type="match status" value="1"/>
</dbReference>
<dbReference type="InterPro" id="IPR033121">
    <property type="entry name" value="PEPTIDASE_A1"/>
</dbReference>
<keyword evidence="3 11" id="KW-0812">Transmembrane</keyword>
<proteinExistence type="inferred from homology"/>
<dbReference type="EMBL" id="LRBP01000009">
    <property type="protein sequence ID" value="OII74811.1"/>
    <property type="molecule type" value="Genomic_DNA"/>
</dbReference>
<keyword evidence="5" id="KW-0064">Aspartyl protease</keyword>
<feature type="region of interest" description="Disordered" evidence="10">
    <location>
        <begin position="612"/>
        <end position="646"/>
    </location>
</feature>
<dbReference type="Pfam" id="PF14541">
    <property type="entry name" value="TAXi_C"/>
    <property type="match status" value="1"/>
</dbReference>
<dbReference type="InterPro" id="IPR001461">
    <property type="entry name" value="Aspartic_peptidase_A1"/>
</dbReference>
<dbReference type="GO" id="GO:0012505">
    <property type="term" value="C:endomembrane system"/>
    <property type="evidence" value="ECO:0007669"/>
    <property type="project" value="UniProtKB-SubCell"/>
</dbReference>
<dbReference type="GO" id="GO:0004190">
    <property type="term" value="F:aspartic-type endopeptidase activity"/>
    <property type="evidence" value="ECO:0007669"/>
    <property type="project" value="UniProtKB-KW"/>
</dbReference>
<evidence type="ECO:0000313" key="14">
    <source>
        <dbReference type="Proteomes" id="UP000186176"/>
    </source>
</evidence>
<protein>
    <submittedName>
        <fullName evidence="13">Aspartyl protease</fullName>
    </submittedName>
</protein>
<evidence type="ECO:0000259" key="12">
    <source>
        <dbReference type="PROSITE" id="PS51767"/>
    </source>
</evidence>
<gene>
    <name evidence="13" type="ORF">cubi_00364</name>
</gene>
<dbReference type="Gene3D" id="2.40.70.10">
    <property type="entry name" value="Acid Proteases"/>
    <property type="match status" value="3"/>
</dbReference>
<evidence type="ECO:0000256" key="10">
    <source>
        <dbReference type="SAM" id="MobiDB-lite"/>
    </source>
</evidence>
<feature type="compositionally biased region" description="Polar residues" evidence="10">
    <location>
        <begin position="624"/>
        <end position="646"/>
    </location>
</feature>
<dbReference type="SUPFAM" id="SSF50630">
    <property type="entry name" value="Acid proteases"/>
    <property type="match status" value="1"/>
</dbReference>
<evidence type="ECO:0000313" key="13">
    <source>
        <dbReference type="EMBL" id="OII74811.1"/>
    </source>
</evidence>
<dbReference type="InterPro" id="IPR032799">
    <property type="entry name" value="TAXi_C"/>
</dbReference>
<feature type="region of interest" description="Disordered" evidence="10">
    <location>
        <begin position="722"/>
        <end position="747"/>
    </location>
</feature>
<feature type="compositionally biased region" description="Low complexity" evidence="10">
    <location>
        <begin position="612"/>
        <end position="621"/>
    </location>
</feature>
<evidence type="ECO:0000256" key="6">
    <source>
        <dbReference type="ARBA" id="ARBA00022801"/>
    </source>
</evidence>
<dbReference type="AlphaFoldDB" id="A0A1J4MMY4"/>
<evidence type="ECO:0000256" key="1">
    <source>
        <dbReference type="ARBA" id="ARBA00007447"/>
    </source>
</evidence>
<sequence>MKTIKKLITALGAVIFGFGLSKVEARIQMKAYGSIVSTAYYYSDIFVGLPEPQRQSVILDTGSNLLAFSTTKCQQCGTHLDAYYDPFKSTTRREVSCHSYCKVCVNHERQCAYTIHYLEGSSLSGSYFEDFVAIRNEKGDTSEPSPYVVGLSTIFGGITHETNLFFTQAASGILGLAYTASSQERVPLFQTWTKRSKYAKDAILSLCFSPEGGVISLGGYNSEYWALGGNDKSFRSTNDNNFLKRMLGYSFLSSSSSSQSRSNSKNTMDSKIQWTPLSIINGNYYVQLTKVTVHQTKLTLHKDSSSSNTKPVPLVIDSGTTLTYFPEHIFNQILNIINLRIAETENRSTYRSLVEAGSKLLEYTGFKSQSNDELELEIKPISIFPGEIPGAALHRKRIYRRLGNIEDLTNTFNSTVHSENLFDNFSTQNQLNETISDYLNHTNNNTNTDTNNSTSTSTTATSTFSFQEFDIDSSLSRIMLETSKGERCWKLKDSNEMSRFPTITLGFSGLNVDWEPAQYLYKKYRNTYCLGFDSDKTFLVLGASFFINKDIIIDVKNSRASFVKSNCPQIAHARRTSTSEMSQLLKDTSSSSPESIMKSEVVVFDSNSRNFNVNSNSNQHHSSTELNGKNPSLSTGQTSTKTTNYRYSADNQTISESYWEPKNLTLPSSLSSYLSPSAAQYTGATNHSLDYQNNYQENHSELENGTGNMLVLYLKQQLVDNTGSQDLDSNNNDNTNPNNKDSSSRYSTSQPTIIHWLIILITALASCYLFNGVDQKDKNE</sequence>
<feature type="compositionally biased region" description="Low complexity" evidence="10">
    <location>
        <begin position="726"/>
        <end position="741"/>
    </location>
</feature>
<keyword evidence="6" id="KW-0378">Hydrolase</keyword>
<evidence type="ECO:0000256" key="8">
    <source>
        <dbReference type="ARBA" id="ARBA00023136"/>
    </source>
</evidence>
<evidence type="ECO:0000256" key="7">
    <source>
        <dbReference type="ARBA" id="ARBA00022989"/>
    </source>
</evidence>
<dbReference type="InterPro" id="IPR021109">
    <property type="entry name" value="Peptidase_aspartic_dom_sf"/>
</dbReference>
<dbReference type="GO" id="GO:0006508">
    <property type="term" value="P:proteolysis"/>
    <property type="evidence" value="ECO:0007669"/>
    <property type="project" value="UniProtKB-KW"/>
</dbReference>
<keyword evidence="2 13" id="KW-0645">Protease</keyword>
<evidence type="ECO:0000256" key="11">
    <source>
        <dbReference type="SAM" id="Phobius"/>
    </source>
</evidence>
<dbReference type="Pfam" id="PF00026">
    <property type="entry name" value="Asp"/>
    <property type="match status" value="1"/>
</dbReference>
<accession>A0A1J4MMY4</accession>
<dbReference type="PROSITE" id="PS00141">
    <property type="entry name" value="ASP_PROTEASE"/>
    <property type="match status" value="1"/>
</dbReference>
<keyword evidence="14" id="KW-1185">Reference proteome</keyword>
<evidence type="ECO:0000256" key="3">
    <source>
        <dbReference type="ARBA" id="ARBA00022692"/>
    </source>
</evidence>
<evidence type="ECO:0000256" key="4">
    <source>
        <dbReference type="ARBA" id="ARBA00022729"/>
    </source>
</evidence>
<evidence type="ECO:0000256" key="2">
    <source>
        <dbReference type="ARBA" id="ARBA00022670"/>
    </source>
</evidence>
<evidence type="ECO:0000256" key="9">
    <source>
        <dbReference type="ARBA" id="ARBA00046288"/>
    </source>
</evidence>
<comment type="caution">
    <text evidence="13">The sequence shown here is derived from an EMBL/GenBank/DDBJ whole genome shotgun (WGS) entry which is preliminary data.</text>
</comment>
<dbReference type="PANTHER" id="PTHR13683">
    <property type="entry name" value="ASPARTYL PROTEASES"/>
    <property type="match status" value="1"/>
</dbReference>
<dbReference type="Proteomes" id="UP000186176">
    <property type="component" value="Unassembled WGS sequence"/>
</dbReference>
<dbReference type="VEuPathDB" id="CryptoDB:cubi_00364"/>
<evidence type="ECO:0000256" key="5">
    <source>
        <dbReference type="ARBA" id="ARBA00022750"/>
    </source>
</evidence>
<dbReference type="RefSeq" id="XP_028875957.1">
    <property type="nucleotide sequence ID" value="XM_029017378.1"/>
</dbReference>
<dbReference type="InterPro" id="IPR001969">
    <property type="entry name" value="Aspartic_peptidase_AS"/>
</dbReference>
<dbReference type="OrthoDB" id="2747330at2759"/>
<name>A0A1J4MMY4_9CRYT</name>
<keyword evidence="7 11" id="KW-1133">Transmembrane helix</keyword>
<dbReference type="Pfam" id="PF14543">
    <property type="entry name" value="TAXi_N"/>
    <property type="match status" value="1"/>
</dbReference>
<keyword evidence="8 11" id="KW-0472">Membrane</keyword>
<comment type="similarity">
    <text evidence="1">Belongs to the peptidase A1 family.</text>
</comment>
<keyword evidence="4" id="KW-0732">Signal</keyword>
<dbReference type="InterPro" id="IPR032861">
    <property type="entry name" value="TAXi_N"/>
</dbReference>
<feature type="transmembrane region" description="Helical" evidence="11">
    <location>
        <begin position="753"/>
        <end position="771"/>
    </location>
</feature>
<reference evidence="13 14" key="1">
    <citation type="submission" date="2016-10" db="EMBL/GenBank/DDBJ databases">
        <title>Reductive evolution of mitochondrial metabolism and differential evolution of invasion-related proteins in Cryptosporidium.</title>
        <authorList>
            <person name="Liu S."/>
            <person name="Roellig D.M."/>
            <person name="Guo Y."/>
            <person name="Li N."/>
            <person name="Frace M.A."/>
            <person name="Tang K."/>
            <person name="Zhang L."/>
            <person name="Feng Y."/>
            <person name="Xiao L."/>
        </authorList>
    </citation>
    <scope>NUCLEOTIDE SEQUENCE [LARGE SCALE GENOMIC DNA]</scope>
    <source>
        <strain evidence="13">39726</strain>
    </source>
</reference>